<dbReference type="CDD" id="cd00156">
    <property type="entry name" value="REC"/>
    <property type="match status" value="1"/>
</dbReference>
<organism evidence="3">
    <name type="scientific">hydrothermal vent metagenome</name>
    <dbReference type="NCBI Taxonomy" id="652676"/>
    <lineage>
        <taxon>unclassified sequences</taxon>
        <taxon>metagenomes</taxon>
        <taxon>ecological metagenomes</taxon>
    </lineage>
</organism>
<reference evidence="3" key="1">
    <citation type="submission" date="2018-06" db="EMBL/GenBank/DDBJ databases">
        <authorList>
            <person name="Zhirakovskaya E."/>
        </authorList>
    </citation>
    <scope>NUCLEOTIDE SEQUENCE</scope>
</reference>
<dbReference type="InterPro" id="IPR001789">
    <property type="entry name" value="Sig_transdc_resp-reg_receiver"/>
</dbReference>
<gene>
    <name evidence="3" type="ORF">MNBD_UNCLBAC01-420</name>
</gene>
<name>A0A3B1DMB1_9ZZZZ</name>
<dbReference type="EMBL" id="UOGJ01000144">
    <property type="protein sequence ID" value="VAX37943.1"/>
    <property type="molecule type" value="Genomic_DNA"/>
</dbReference>
<sequence>MSKKILICDDDQSTREGLKTILAEQYDLILCDSHVQCMECLTQDQNVGLVMLDIKMPEANGIETLKEIKEKHKSLPVALITGYSSTEIANEAAQSGADSYLTKPFKAEDILATVEKYLN</sequence>
<accession>A0A3B1DMB1</accession>
<evidence type="ECO:0000313" key="3">
    <source>
        <dbReference type="EMBL" id="VAX37943.1"/>
    </source>
</evidence>
<feature type="domain" description="Response regulatory" evidence="2">
    <location>
        <begin position="4"/>
        <end position="118"/>
    </location>
</feature>
<dbReference type="Gene3D" id="3.40.50.2300">
    <property type="match status" value="1"/>
</dbReference>
<dbReference type="SUPFAM" id="SSF52172">
    <property type="entry name" value="CheY-like"/>
    <property type="match status" value="1"/>
</dbReference>
<dbReference type="PROSITE" id="PS50110">
    <property type="entry name" value="RESPONSE_REGULATORY"/>
    <property type="match status" value="1"/>
</dbReference>
<evidence type="ECO:0000256" key="1">
    <source>
        <dbReference type="ARBA" id="ARBA00022553"/>
    </source>
</evidence>
<dbReference type="GO" id="GO:0000160">
    <property type="term" value="P:phosphorelay signal transduction system"/>
    <property type="evidence" value="ECO:0007669"/>
    <property type="project" value="InterPro"/>
</dbReference>
<dbReference type="SMART" id="SM00448">
    <property type="entry name" value="REC"/>
    <property type="match status" value="1"/>
</dbReference>
<dbReference type="Pfam" id="PF00072">
    <property type="entry name" value="Response_reg"/>
    <property type="match status" value="1"/>
</dbReference>
<dbReference type="PANTHER" id="PTHR44591:SF3">
    <property type="entry name" value="RESPONSE REGULATORY DOMAIN-CONTAINING PROTEIN"/>
    <property type="match status" value="1"/>
</dbReference>
<evidence type="ECO:0000259" key="2">
    <source>
        <dbReference type="PROSITE" id="PS50110"/>
    </source>
</evidence>
<dbReference type="AlphaFoldDB" id="A0A3B1DMB1"/>
<proteinExistence type="predicted"/>
<dbReference type="PANTHER" id="PTHR44591">
    <property type="entry name" value="STRESS RESPONSE REGULATOR PROTEIN 1"/>
    <property type="match status" value="1"/>
</dbReference>
<keyword evidence="1" id="KW-0597">Phosphoprotein</keyword>
<dbReference type="InterPro" id="IPR050595">
    <property type="entry name" value="Bact_response_regulator"/>
</dbReference>
<dbReference type="InterPro" id="IPR011006">
    <property type="entry name" value="CheY-like_superfamily"/>
</dbReference>
<protein>
    <recommendedName>
        <fullName evidence="2">Response regulatory domain-containing protein</fullName>
    </recommendedName>
</protein>